<evidence type="ECO:0000313" key="5">
    <source>
        <dbReference type="EMBL" id="KAG0016952.1"/>
    </source>
</evidence>
<evidence type="ECO:0000256" key="4">
    <source>
        <dbReference type="ARBA" id="ARBA00023242"/>
    </source>
</evidence>
<keyword evidence="6" id="KW-1185">Reference proteome</keyword>
<accession>A0A9P6MWZ2</accession>
<dbReference type="InterPro" id="IPR001680">
    <property type="entry name" value="WD40_rpt"/>
</dbReference>
<evidence type="ECO:0000313" key="6">
    <source>
        <dbReference type="Proteomes" id="UP000703661"/>
    </source>
</evidence>
<comment type="caution">
    <text evidence="5">The sequence shown here is derived from an EMBL/GenBank/DDBJ whole genome shotgun (WGS) entry which is preliminary data.</text>
</comment>
<dbReference type="AlphaFoldDB" id="A0A9P6MWZ2"/>
<sequence length="364" mass="40278">MENVVVNMARREIDQFTVPRKVSKIRWLEGSVFPQKNLHFATALHVDGKVDTLTIWSCENQRQFEIMRAEDVKAGFNPKQLAEISHRGEVLDMRVIDDQEPLLVTASSLGEINLYKSKIQADSSTLQHVATHRHHGFPNLGVAGATSLSIRPQALNEIASVGEDSRLVLIGSDNIQKTLQRSDRVSSGLSAVCWRSSSSIAVATKSGQVRLFDRRDISKSVSPVLQDPRQLDPLTCIAQHPTDVHKLTTGNDEGAVSIWDVRNMSKPEVKAIKVHNSIVWEVMFHPNQPDKLISSSQDGTLATVNWKQALNEYVSDATGTKDEYIATYWSSITNVLSVNSIDYHNRANILLAGADSGGILHSVQ</sequence>
<evidence type="ECO:0000256" key="3">
    <source>
        <dbReference type="ARBA" id="ARBA00022737"/>
    </source>
</evidence>
<reference evidence="5" key="1">
    <citation type="journal article" date="2020" name="Fungal Divers.">
        <title>Resolving the Mortierellaceae phylogeny through synthesis of multi-gene phylogenetics and phylogenomics.</title>
        <authorList>
            <person name="Vandepol N."/>
            <person name="Liber J."/>
            <person name="Desiro A."/>
            <person name="Na H."/>
            <person name="Kennedy M."/>
            <person name="Barry K."/>
            <person name="Grigoriev I.V."/>
            <person name="Miller A.N."/>
            <person name="O'Donnell K."/>
            <person name="Stajich J.E."/>
            <person name="Bonito G."/>
        </authorList>
    </citation>
    <scope>NUCLEOTIDE SEQUENCE</scope>
    <source>
        <strain evidence="5">NRRL 2769</strain>
    </source>
</reference>
<gene>
    <name evidence="5" type="primary">NUP43</name>
    <name evidence="5" type="ORF">BGZ80_008742</name>
</gene>
<keyword evidence="3" id="KW-0677">Repeat</keyword>
<evidence type="ECO:0000256" key="2">
    <source>
        <dbReference type="ARBA" id="ARBA00022574"/>
    </source>
</evidence>
<evidence type="ECO:0000256" key="1">
    <source>
        <dbReference type="ARBA" id="ARBA00004123"/>
    </source>
</evidence>
<dbReference type="Gene3D" id="2.130.10.10">
    <property type="entry name" value="YVTN repeat-like/Quinoprotein amine dehydrogenase"/>
    <property type="match status" value="1"/>
</dbReference>
<dbReference type="InterPro" id="IPR036322">
    <property type="entry name" value="WD40_repeat_dom_sf"/>
</dbReference>
<dbReference type="Proteomes" id="UP000703661">
    <property type="component" value="Unassembled WGS sequence"/>
</dbReference>
<organism evidence="5 6">
    <name type="scientific">Entomortierella chlamydospora</name>
    <dbReference type="NCBI Taxonomy" id="101097"/>
    <lineage>
        <taxon>Eukaryota</taxon>
        <taxon>Fungi</taxon>
        <taxon>Fungi incertae sedis</taxon>
        <taxon>Mucoromycota</taxon>
        <taxon>Mortierellomycotina</taxon>
        <taxon>Mortierellomycetes</taxon>
        <taxon>Mortierellales</taxon>
        <taxon>Mortierellaceae</taxon>
        <taxon>Entomortierella</taxon>
    </lineage>
</organism>
<protein>
    <submittedName>
        <fullName evidence="5">Nucleoporin Nup43</fullName>
    </submittedName>
</protein>
<keyword evidence="2" id="KW-0853">WD repeat</keyword>
<name>A0A9P6MWZ2_9FUNG</name>
<dbReference type="SUPFAM" id="SSF50978">
    <property type="entry name" value="WD40 repeat-like"/>
    <property type="match status" value="1"/>
</dbReference>
<dbReference type="InterPro" id="IPR015943">
    <property type="entry name" value="WD40/YVTN_repeat-like_dom_sf"/>
</dbReference>
<proteinExistence type="predicted"/>
<dbReference type="EMBL" id="JAAAID010000485">
    <property type="protein sequence ID" value="KAG0016952.1"/>
    <property type="molecule type" value="Genomic_DNA"/>
</dbReference>
<dbReference type="OrthoDB" id="427795at2759"/>
<dbReference type="SMART" id="SM00320">
    <property type="entry name" value="WD40"/>
    <property type="match status" value="5"/>
</dbReference>
<dbReference type="GO" id="GO:0031080">
    <property type="term" value="C:nuclear pore outer ring"/>
    <property type="evidence" value="ECO:0007669"/>
    <property type="project" value="TreeGrafter"/>
</dbReference>
<dbReference type="PANTHER" id="PTHR22652">
    <property type="entry name" value="NUCLEOPORIN NUP43"/>
    <property type="match status" value="1"/>
</dbReference>
<dbReference type="PANTHER" id="PTHR22652:SF0">
    <property type="entry name" value="NUCLEOPORIN NUP43"/>
    <property type="match status" value="1"/>
</dbReference>
<keyword evidence="4" id="KW-0539">Nucleus</keyword>
<comment type="subcellular location">
    <subcellularLocation>
        <location evidence="1">Nucleus</location>
    </subcellularLocation>
</comment>